<dbReference type="Pfam" id="PF03596">
    <property type="entry name" value="Cad"/>
    <property type="match status" value="1"/>
</dbReference>
<evidence type="ECO:0000313" key="2">
    <source>
        <dbReference type="EMBL" id="KAA9376475.1"/>
    </source>
</evidence>
<feature type="transmembrane region" description="Helical" evidence="1">
    <location>
        <begin position="105"/>
        <end position="122"/>
    </location>
</feature>
<proteinExistence type="predicted"/>
<protein>
    <submittedName>
        <fullName evidence="2">Cadmium transporter</fullName>
    </submittedName>
</protein>
<dbReference type="AlphaFoldDB" id="A0A5J5JY19"/>
<dbReference type="EMBL" id="VYTZ01000008">
    <property type="protein sequence ID" value="KAA9376475.1"/>
    <property type="molecule type" value="Genomic_DNA"/>
</dbReference>
<feature type="transmembrane region" description="Helical" evidence="1">
    <location>
        <begin position="73"/>
        <end position="93"/>
    </location>
</feature>
<dbReference type="InterPro" id="IPR004676">
    <property type="entry name" value="Cd-R_transporter"/>
</dbReference>
<sequence length="204" mass="20708">MSGVPATLGTAFAVFAGTNVDDVVILTVLFLSARARGRPRPWQIVTGQYAGIAALVAVSGVAALGLAVVPDQWVGLLGLVPLALGVRGLVAAARSSGGDDDPAPAVATGVLSVAGVTVANGADNVSVYTPLFRSIGPAASLLTIAVFAVLVAVWCAVASWLGSHKKIIEFAERFGHWLVPIVFVAIGALIVLDSGVIGRLTDFL</sequence>
<gene>
    <name evidence="2" type="ORF">F5972_24005</name>
</gene>
<feature type="transmembrane region" description="Helical" evidence="1">
    <location>
        <begin position="44"/>
        <end position="67"/>
    </location>
</feature>
<keyword evidence="1" id="KW-1133">Transmembrane helix</keyword>
<dbReference type="Proteomes" id="UP000327011">
    <property type="component" value="Unassembled WGS sequence"/>
</dbReference>
<keyword evidence="3" id="KW-1185">Reference proteome</keyword>
<keyword evidence="1" id="KW-0472">Membrane</keyword>
<keyword evidence="1" id="KW-0812">Transmembrane</keyword>
<comment type="caution">
    <text evidence="2">The sequence shown here is derived from an EMBL/GenBank/DDBJ whole genome shotgun (WGS) entry which is preliminary data.</text>
</comment>
<feature type="transmembrane region" description="Helical" evidence="1">
    <location>
        <begin position="142"/>
        <end position="162"/>
    </location>
</feature>
<accession>A0A5J5JY19</accession>
<evidence type="ECO:0000313" key="3">
    <source>
        <dbReference type="Proteomes" id="UP000327011"/>
    </source>
</evidence>
<organism evidence="2 3">
    <name type="scientific">Microbispora cellulosiformans</name>
    <dbReference type="NCBI Taxonomy" id="2614688"/>
    <lineage>
        <taxon>Bacteria</taxon>
        <taxon>Bacillati</taxon>
        <taxon>Actinomycetota</taxon>
        <taxon>Actinomycetes</taxon>
        <taxon>Streptosporangiales</taxon>
        <taxon>Streptosporangiaceae</taxon>
        <taxon>Microbispora</taxon>
    </lineage>
</organism>
<dbReference type="RefSeq" id="WP_150936061.1">
    <property type="nucleotide sequence ID" value="NZ_VYTZ01000008.1"/>
</dbReference>
<feature type="transmembrane region" description="Helical" evidence="1">
    <location>
        <begin position="12"/>
        <end position="32"/>
    </location>
</feature>
<feature type="transmembrane region" description="Helical" evidence="1">
    <location>
        <begin position="174"/>
        <end position="197"/>
    </location>
</feature>
<reference evidence="2 3" key="1">
    <citation type="submission" date="2019-09" db="EMBL/GenBank/DDBJ databases">
        <title>Screening of Novel Bioactive Compounds from Soil-Associated.</title>
        <authorList>
            <person name="Gong X."/>
        </authorList>
    </citation>
    <scope>NUCLEOTIDE SEQUENCE [LARGE SCALE GENOMIC DNA]</scope>
    <source>
        <strain evidence="2 3">Gxj-6</strain>
    </source>
</reference>
<evidence type="ECO:0000256" key="1">
    <source>
        <dbReference type="SAM" id="Phobius"/>
    </source>
</evidence>
<name>A0A5J5JY19_9ACTN</name>